<name>A0ABV2CVU7_9RHOO</name>
<dbReference type="InterPro" id="IPR018637">
    <property type="entry name" value="DUF2059"/>
</dbReference>
<dbReference type="Pfam" id="PF09832">
    <property type="entry name" value="DUF2059"/>
    <property type="match status" value="1"/>
</dbReference>
<dbReference type="RefSeq" id="WP_345930418.1">
    <property type="nucleotide sequence ID" value="NZ_JBDIVF010000017.1"/>
</dbReference>
<organism evidence="4 5">
    <name type="scientific">Uliginosibacterium paludis</name>
    <dbReference type="NCBI Taxonomy" id="1615952"/>
    <lineage>
        <taxon>Bacteria</taxon>
        <taxon>Pseudomonadati</taxon>
        <taxon>Pseudomonadota</taxon>
        <taxon>Betaproteobacteria</taxon>
        <taxon>Rhodocyclales</taxon>
        <taxon>Zoogloeaceae</taxon>
        <taxon>Uliginosibacterium</taxon>
    </lineage>
</organism>
<dbReference type="EMBL" id="JBEWLZ010000020">
    <property type="protein sequence ID" value="MET1492065.1"/>
    <property type="molecule type" value="Genomic_DNA"/>
</dbReference>
<evidence type="ECO:0000313" key="5">
    <source>
        <dbReference type="Proteomes" id="UP001548590"/>
    </source>
</evidence>
<feature type="signal peptide" evidence="2">
    <location>
        <begin position="1"/>
        <end position="25"/>
    </location>
</feature>
<keyword evidence="2" id="KW-0732">Signal</keyword>
<gene>
    <name evidence="4" type="ORF">ABVT11_19655</name>
</gene>
<feature type="chain" id="PRO_5045610921" evidence="2">
    <location>
        <begin position="26"/>
        <end position="217"/>
    </location>
</feature>
<reference evidence="4 5" key="1">
    <citation type="submission" date="2024-07" db="EMBL/GenBank/DDBJ databases">
        <title>Uliginosibacterium paludis KCTC:42655.</title>
        <authorList>
            <person name="Kim M.K."/>
        </authorList>
    </citation>
    <scope>NUCLEOTIDE SEQUENCE [LARGE SCALE GENOMIC DNA]</scope>
    <source>
        <strain evidence="4 5">KCTC 42655</strain>
    </source>
</reference>
<feature type="domain" description="DUF2059" evidence="3">
    <location>
        <begin position="101"/>
        <end position="159"/>
    </location>
</feature>
<accession>A0ABV2CVU7</accession>
<evidence type="ECO:0000256" key="1">
    <source>
        <dbReference type="SAM" id="MobiDB-lite"/>
    </source>
</evidence>
<feature type="region of interest" description="Disordered" evidence="1">
    <location>
        <begin position="186"/>
        <end position="217"/>
    </location>
</feature>
<sequence>MAIRKTGLRLFILLSLLSATSAVRADARTHRQAVDELMRQVRVENLALNWRQRLDNQAIELIGDVLQGRKEEELTSPQKAAVENFSQKARASVDSALDWNALRDAVAKVYMSRFSEAEVRELLSFYRSAIGQKWVGQTAQITIDIDQLIQSRVQTAVPEFKRLGRSLRADFEAASAVRPGAAAAVPAPAGATPAMPVMPAAEPALPAPAVNPKTGRP</sequence>
<protein>
    <submittedName>
        <fullName evidence="4">DUF2059 domain-containing protein</fullName>
    </submittedName>
</protein>
<evidence type="ECO:0000313" key="4">
    <source>
        <dbReference type="EMBL" id="MET1492065.1"/>
    </source>
</evidence>
<evidence type="ECO:0000259" key="3">
    <source>
        <dbReference type="Pfam" id="PF09832"/>
    </source>
</evidence>
<keyword evidence="5" id="KW-1185">Reference proteome</keyword>
<evidence type="ECO:0000256" key="2">
    <source>
        <dbReference type="SAM" id="SignalP"/>
    </source>
</evidence>
<comment type="caution">
    <text evidence="4">The sequence shown here is derived from an EMBL/GenBank/DDBJ whole genome shotgun (WGS) entry which is preliminary data.</text>
</comment>
<proteinExistence type="predicted"/>
<dbReference type="Proteomes" id="UP001548590">
    <property type="component" value="Unassembled WGS sequence"/>
</dbReference>